<accession>A0A1V3ZZX4</accession>
<dbReference type="SUPFAM" id="SSF48498">
    <property type="entry name" value="Tetracyclin repressor-like, C-terminal domain"/>
    <property type="match status" value="1"/>
</dbReference>
<comment type="caution">
    <text evidence="7">The sequence shown here is derived from an EMBL/GenBank/DDBJ whole genome shotgun (WGS) entry which is preliminary data.</text>
</comment>
<dbReference type="InterPro" id="IPR001647">
    <property type="entry name" value="HTH_TetR"/>
</dbReference>
<dbReference type="InterPro" id="IPR009057">
    <property type="entry name" value="Homeodomain-like_sf"/>
</dbReference>
<dbReference type="STRING" id="83656.B1H18_31325"/>
<keyword evidence="2 4" id="KW-0238">DNA-binding</keyword>
<dbReference type="OrthoDB" id="3237195at2"/>
<dbReference type="SUPFAM" id="SSF46689">
    <property type="entry name" value="Homeodomain-like"/>
    <property type="match status" value="1"/>
</dbReference>
<dbReference type="PRINTS" id="PR00455">
    <property type="entry name" value="HTHTETR"/>
</dbReference>
<gene>
    <name evidence="7" type="ORF">B1H18_31325</name>
</gene>
<feature type="DNA-binding region" description="H-T-H motif" evidence="4">
    <location>
        <begin position="24"/>
        <end position="43"/>
    </location>
</feature>
<name>A0A1V3ZZX4_9ACTN</name>
<sequence length="225" mass="24259">MHTRHTLVLTAATLFEQRGFARTRLSEVSSHAGVSSGALHFHFASKDVLANVVQEYSAATLHRAASDARDRSDDALQGLVDITHAVAARLNTDVVARAGLLLDWDAAWEGGHRLGEEWRDCVRAELLTARAEGALADEVSLADIEVSVVAVTTGFEALARQDPTWLSHQPLTGFWRLMLPQITAPAWTAPTDPAGAPVHRQEREEAAPRRALAAAGSNIGSYQVS</sequence>
<evidence type="ECO:0000256" key="2">
    <source>
        <dbReference type="ARBA" id="ARBA00023125"/>
    </source>
</evidence>
<dbReference type="EMBL" id="MVFC01000043">
    <property type="protein sequence ID" value="OON72070.1"/>
    <property type="molecule type" value="Genomic_DNA"/>
</dbReference>
<reference evidence="7 8" key="1">
    <citation type="submission" date="2017-02" db="EMBL/GenBank/DDBJ databases">
        <title>Draft Genome Sequence of Streptomyces tsukubaensis F601, a Producer of the immunosuppressant tacrolimus FK506.</title>
        <authorList>
            <person name="Zong G."/>
            <person name="Zhong C."/>
            <person name="Fu J."/>
            <person name="Qin R."/>
            <person name="Cao G."/>
        </authorList>
    </citation>
    <scope>NUCLEOTIDE SEQUENCE [LARGE SCALE GENOMIC DNA]</scope>
    <source>
        <strain evidence="7 8">F601</strain>
    </source>
</reference>
<feature type="region of interest" description="Disordered" evidence="5">
    <location>
        <begin position="190"/>
        <end position="225"/>
    </location>
</feature>
<keyword evidence="8" id="KW-1185">Reference proteome</keyword>
<protein>
    <recommendedName>
        <fullName evidence="6">HTH tetR-type domain-containing protein</fullName>
    </recommendedName>
</protein>
<proteinExistence type="predicted"/>
<dbReference type="PROSITE" id="PS50977">
    <property type="entry name" value="HTH_TETR_2"/>
    <property type="match status" value="1"/>
</dbReference>
<evidence type="ECO:0000313" key="8">
    <source>
        <dbReference type="Proteomes" id="UP000190539"/>
    </source>
</evidence>
<evidence type="ECO:0000256" key="3">
    <source>
        <dbReference type="ARBA" id="ARBA00023163"/>
    </source>
</evidence>
<keyword evidence="3" id="KW-0804">Transcription</keyword>
<feature type="domain" description="HTH tetR-type" evidence="6">
    <location>
        <begin position="1"/>
        <end position="61"/>
    </location>
</feature>
<dbReference type="GO" id="GO:0003700">
    <property type="term" value="F:DNA-binding transcription factor activity"/>
    <property type="evidence" value="ECO:0007669"/>
    <property type="project" value="TreeGrafter"/>
</dbReference>
<dbReference type="Gene3D" id="1.10.357.10">
    <property type="entry name" value="Tetracycline Repressor, domain 2"/>
    <property type="match status" value="1"/>
</dbReference>
<dbReference type="InterPro" id="IPR036271">
    <property type="entry name" value="Tet_transcr_reg_TetR-rel_C_sf"/>
</dbReference>
<dbReference type="GO" id="GO:0000976">
    <property type="term" value="F:transcription cis-regulatory region binding"/>
    <property type="evidence" value="ECO:0007669"/>
    <property type="project" value="TreeGrafter"/>
</dbReference>
<evidence type="ECO:0000256" key="5">
    <source>
        <dbReference type="SAM" id="MobiDB-lite"/>
    </source>
</evidence>
<evidence type="ECO:0000256" key="4">
    <source>
        <dbReference type="PROSITE-ProRule" id="PRU00335"/>
    </source>
</evidence>
<dbReference type="AlphaFoldDB" id="A0A1V3ZZX4"/>
<dbReference type="RefSeq" id="WP_143621566.1">
    <property type="nucleotide sequence ID" value="NZ_CP045178.1"/>
</dbReference>
<feature type="compositionally biased region" description="Basic and acidic residues" evidence="5">
    <location>
        <begin position="199"/>
        <end position="208"/>
    </location>
</feature>
<evidence type="ECO:0000313" key="7">
    <source>
        <dbReference type="EMBL" id="OON72070.1"/>
    </source>
</evidence>
<organism evidence="7 8">
    <name type="scientific">Streptomyces tsukubensis</name>
    <dbReference type="NCBI Taxonomy" id="83656"/>
    <lineage>
        <taxon>Bacteria</taxon>
        <taxon>Bacillati</taxon>
        <taxon>Actinomycetota</taxon>
        <taxon>Actinomycetes</taxon>
        <taxon>Kitasatosporales</taxon>
        <taxon>Streptomycetaceae</taxon>
        <taxon>Streptomyces</taxon>
    </lineage>
</organism>
<evidence type="ECO:0000259" key="6">
    <source>
        <dbReference type="PROSITE" id="PS50977"/>
    </source>
</evidence>
<evidence type="ECO:0000256" key="1">
    <source>
        <dbReference type="ARBA" id="ARBA00023015"/>
    </source>
</evidence>
<dbReference type="PANTHER" id="PTHR30055">
    <property type="entry name" value="HTH-TYPE TRANSCRIPTIONAL REGULATOR RUTR"/>
    <property type="match status" value="1"/>
</dbReference>
<dbReference type="Pfam" id="PF00440">
    <property type="entry name" value="TetR_N"/>
    <property type="match status" value="1"/>
</dbReference>
<dbReference type="PANTHER" id="PTHR30055:SF234">
    <property type="entry name" value="HTH-TYPE TRANSCRIPTIONAL REGULATOR BETI"/>
    <property type="match status" value="1"/>
</dbReference>
<dbReference type="InterPro" id="IPR050109">
    <property type="entry name" value="HTH-type_TetR-like_transc_reg"/>
</dbReference>
<dbReference type="Proteomes" id="UP000190539">
    <property type="component" value="Unassembled WGS sequence"/>
</dbReference>
<keyword evidence="1" id="KW-0805">Transcription regulation</keyword>